<dbReference type="GO" id="GO:0016746">
    <property type="term" value="F:acyltransferase activity"/>
    <property type="evidence" value="ECO:0007669"/>
    <property type="project" value="UniProtKB-KW"/>
</dbReference>
<keyword evidence="9" id="KW-0808">Transferase</keyword>
<evidence type="ECO:0000313" key="9">
    <source>
        <dbReference type="EMBL" id="MFC3179926.1"/>
    </source>
</evidence>
<dbReference type="PANTHER" id="PTHR40074">
    <property type="entry name" value="O-ACETYLTRANSFERASE WECH"/>
    <property type="match status" value="1"/>
</dbReference>
<dbReference type="EMBL" id="JBHRTO010000001">
    <property type="protein sequence ID" value="MFC3179926.1"/>
    <property type="molecule type" value="Genomic_DNA"/>
</dbReference>
<keyword evidence="9" id="KW-0012">Acyltransferase</keyword>
<evidence type="ECO:0000256" key="6">
    <source>
        <dbReference type="ARBA" id="ARBA00023136"/>
    </source>
</evidence>
<feature type="transmembrane region" description="Helical" evidence="7">
    <location>
        <begin position="134"/>
        <end position="153"/>
    </location>
</feature>
<evidence type="ECO:0000256" key="2">
    <source>
        <dbReference type="ARBA" id="ARBA00007400"/>
    </source>
</evidence>
<organism evidence="9 10">
    <name type="scientific">Cypionkella sinensis</name>
    <dbReference type="NCBI Taxonomy" id="1756043"/>
    <lineage>
        <taxon>Bacteria</taxon>
        <taxon>Pseudomonadati</taxon>
        <taxon>Pseudomonadota</taxon>
        <taxon>Alphaproteobacteria</taxon>
        <taxon>Rhodobacterales</taxon>
        <taxon>Paracoccaceae</taxon>
        <taxon>Cypionkella</taxon>
    </lineage>
</organism>
<name>A0ABV7ITV8_9RHOB</name>
<proteinExistence type="inferred from homology"/>
<dbReference type="Proteomes" id="UP001595547">
    <property type="component" value="Unassembled WGS sequence"/>
</dbReference>
<comment type="similarity">
    <text evidence="2">Belongs to the acyltransferase 3 family.</text>
</comment>
<keyword evidence="5 7" id="KW-1133">Transmembrane helix</keyword>
<protein>
    <submittedName>
        <fullName evidence="9">Acyltransferase family protein</fullName>
    </submittedName>
</protein>
<accession>A0ABV7ITV8</accession>
<evidence type="ECO:0000256" key="1">
    <source>
        <dbReference type="ARBA" id="ARBA00004651"/>
    </source>
</evidence>
<comment type="subcellular location">
    <subcellularLocation>
        <location evidence="1">Cell membrane</location>
        <topology evidence="1">Multi-pass membrane protein</topology>
    </subcellularLocation>
</comment>
<feature type="transmembrane region" description="Helical" evidence="7">
    <location>
        <begin position="262"/>
        <end position="280"/>
    </location>
</feature>
<gene>
    <name evidence="9" type="ORF">ACFOGH_02900</name>
</gene>
<keyword evidence="6 7" id="KW-0472">Membrane</keyword>
<dbReference type="InterPro" id="IPR002656">
    <property type="entry name" value="Acyl_transf_3_dom"/>
</dbReference>
<feature type="transmembrane region" description="Helical" evidence="7">
    <location>
        <begin position="108"/>
        <end position="127"/>
    </location>
</feature>
<feature type="transmembrane region" description="Helical" evidence="7">
    <location>
        <begin position="173"/>
        <end position="189"/>
    </location>
</feature>
<evidence type="ECO:0000259" key="8">
    <source>
        <dbReference type="Pfam" id="PF01757"/>
    </source>
</evidence>
<evidence type="ECO:0000313" key="10">
    <source>
        <dbReference type="Proteomes" id="UP001595547"/>
    </source>
</evidence>
<dbReference type="RefSeq" id="WP_380071543.1">
    <property type="nucleotide sequence ID" value="NZ_JBHRTO010000001.1"/>
</dbReference>
<evidence type="ECO:0000256" key="4">
    <source>
        <dbReference type="ARBA" id="ARBA00022692"/>
    </source>
</evidence>
<evidence type="ECO:0000256" key="7">
    <source>
        <dbReference type="SAM" id="Phobius"/>
    </source>
</evidence>
<feature type="transmembrane region" description="Helical" evidence="7">
    <location>
        <begin position="201"/>
        <end position="221"/>
    </location>
</feature>
<feature type="domain" description="Acyltransferase 3" evidence="8">
    <location>
        <begin position="5"/>
        <end position="303"/>
    </location>
</feature>
<dbReference type="PANTHER" id="PTHR40074:SF2">
    <property type="entry name" value="O-ACETYLTRANSFERASE WECH"/>
    <property type="match status" value="1"/>
</dbReference>
<comment type="caution">
    <text evidence="9">The sequence shown here is derived from an EMBL/GenBank/DDBJ whole genome shotgun (WGS) entry which is preliminary data.</text>
</comment>
<reference evidence="10" key="1">
    <citation type="journal article" date="2019" name="Int. J. Syst. Evol. Microbiol.">
        <title>The Global Catalogue of Microorganisms (GCM) 10K type strain sequencing project: providing services to taxonomists for standard genome sequencing and annotation.</title>
        <authorList>
            <consortium name="The Broad Institute Genomics Platform"/>
            <consortium name="The Broad Institute Genome Sequencing Center for Infectious Disease"/>
            <person name="Wu L."/>
            <person name="Ma J."/>
        </authorList>
    </citation>
    <scope>NUCLEOTIDE SEQUENCE [LARGE SCALE GENOMIC DNA]</scope>
    <source>
        <strain evidence="10">KCTC 52039</strain>
    </source>
</reference>
<keyword evidence="4 7" id="KW-0812">Transmembrane</keyword>
<evidence type="ECO:0000256" key="3">
    <source>
        <dbReference type="ARBA" id="ARBA00022475"/>
    </source>
</evidence>
<dbReference type="Pfam" id="PF01757">
    <property type="entry name" value="Acyl_transf_3"/>
    <property type="match status" value="1"/>
</dbReference>
<keyword evidence="3" id="KW-1003">Cell membrane</keyword>
<feature type="transmembrane region" description="Helical" evidence="7">
    <location>
        <begin position="32"/>
        <end position="56"/>
    </location>
</feature>
<feature type="transmembrane region" description="Helical" evidence="7">
    <location>
        <begin position="286"/>
        <end position="303"/>
    </location>
</feature>
<evidence type="ECO:0000256" key="5">
    <source>
        <dbReference type="ARBA" id="ARBA00022989"/>
    </source>
</evidence>
<sequence>MRSRAVDILKLVLAFMVVGIHANPFAPLGRTAILLTGDGLFRLGVPIFLLFNGYFLHAAVARDRGWGYVKHAGQLYVLWMLIYLPLYWPVLAARGLGPNLRTLIFGYWHLWYLAGMVMAAALIVGIARWSNRALLLLMAATFLGGLGVTYGMAFDLIAPNKQIFSDPLLANRNPLLLCLPYMLAGFLIARMQVTDRVAVGWLQVAALVGVALVLAESLLLARFAIKGVAHDNMIALGLAAPALMLLALKWPGTLATRVVSDYASGIYFIHVAFVALLFRYEDFSRPAIYACAVAGSLLLVWAIRKAGLERRLL</sequence>
<feature type="transmembrane region" description="Helical" evidence="7">
    <location>
        <begin position="68"/>
        <end position="88"/>
    </location>
</feature>
<feature type="transmembrane region" description="Helical" evidence="7">
    <location>
        <begin position="233"/>
        <end position="250"/>
    </location>
</feature>
<keyword evidence="10" id="KW-1185">Reference proteome</keyword>